<evidence type="ECO:0000313" key="2">
    <source>
        <dbReference type="EMBL" id="KHJ75654.1"/>
    </source>
</evidence>
<proteinExistence type="predicted"/>
<accession>A0A0B1RSN1</accession>
<sequence length="125" mass="14589">MYCPNTVVLICLLLVHVVLCYHEEDSPFNFKHDCERPCFYTVLQMAESIDSSTKDVMKMCHDIAPRYFVEEDFCLKLVKKASRDEDLIWGIVKYDASGKKKTILKLEATEKFCAKFCRKRGFPFS</sequence>
<feature type="chain" id="PRO_5002081142" description="PAN domain protein" evidence="1">
    <location>
        <begin position="21"/>
        <end position="125"/>
    </location>
</feature>
<feature type="signal peptide" evidence="1">
    <location>
        <begin position="1"/>
        <end position="20"/>
    </location>
</feature>
<protein>
    <recommendedName>
        <fullName evidence="4">PAN domain protein</fullName>
    </recommendedName>
</protein>
<organism evidence="2 3">
    <name type="scientific">Oesophagostomum dentatum</name>
    <name type="common">Nodular worm</name>
    <dbReference type="NCBI Taxonomy" id="61180"/>
    <lineage>
        <taxon>Eukaryota</taxon>
        <taxon>Metazoa</taxon>
        <taxon>Ecdysozoa</taxon>
        <taxon>Nematoda</taxon>
        <taxon>Chromadorea</taxon>
        <taxon>Rhabditida</taxon>
        <taxon>Rhabditina</taxon>
        <taxon>Rhabditomorpha</taxon>
        <taxon>Strongyloidea</taxon>
        <taxon>Strongylidae</taxon>
        <taxon>Oesophagostomum</taxon>
    </lineage>
</organism>
<dbReference type="EMBL" id="KN612532">
    <property type="protein sequence ID" value="KHJ75654.1"/>
    <property type="molecule type" value="Genomic_DNA"/>
</dbReference>
<gene>
    <name evidence="2" type="ORF">OESDEN_24730</name>
</gene>
<name>A0A0B1RSN1_OESDE</name>
<keyword evidence="1" id="KW-0732">Signal</keyword>
<keyword evidence="3" id="KW-1185">Reference proteome</keyword>
<dbReference type="Proteomes" id="UP000053660">
    <property type="component" value="Unassembled WGS sequence"/>
</dbReference>
<dbReference type="AlphaFoldDB" id="A0A0B1RSN1"/>
<evidence type="ECO:0000256" key="1">
    <source>
        <dbReference type="SAM" id="SignalP"/>
    </source>
</evidence>
<reference evidence="2 3" key="1">
    <citation type="submission" date="2014-03" db="EMBL/GenBank/DDBJ databases">
        <title>Draft genome of the hookworm Oesophagostomum dentatum.</title>
        <authorList>
            <person name="Mitreva M."/>
        </authorList>
    </citation>
    <scope>NUCLEOTIDE SEQUENCE [LARGE SCALE GENOMIC DNA]</scope>
    <source>
        <strain evidence="2 3">OD-Hann</strain>
    </source>
</reference>
<evidence type="ECO:0008006" key="4">
    <source>
        <dbReference type="Google" id="ProtNLM"/>
    </source>
</evidence>
<evidence type="ECO:0000313" key="3">
    <source>
        <dbReference type="Proteomes" id="UP000053660"/>
    </source>
</evidence>